<keyword evidence="2" id="KW-1185">Reference proteome</keyword>
<dbReference type="Proteomes" id="UP000283269">
    <property type="component" value="Unassembled WGS sequence"/>
</dbReference>
<evidence type="ECO:0000313" key="2">
    <source>
        <dbReference type="Proteomes" id="UP000283269"/>
    </source>
</evidence>
<protein>
    <recommendedName>
        <fullName evidence="3">CxC2-like cysteine cluster KDZ transposase-associated domain-containing protein</fullName>
    </recommendedName>
</protein>
<dbReference type="Pfam" id="PF18758">
    <property type="entry name" value="KDZ"/>
    <property type="match status" value="1"/>
</dbReference>
<organism evidence="1 2">
    <name type="scientific">Psilocybe cyanescens</name>
    <dbReference type="NCBI Taxonomy" id="93625"/>
    <lineage>
        <taxon>Eukaryota</taxon>
        <taxon>Fungi</taxon>
        <taxon>Dikarya</taxon>
        <taxon>Basidiomycota</taxon>
        <taxon>Agaricomycotina</taxon>
        <taxon>Agaricomycetes</taxon>
        <taxon>Agaricomycetidae</taxon>
        <taxon>Agaricales</taxon>
        <taxon>Agaricineae</taxon>
        <taxon>Strophariaceae</taxon>
        <taxon>Psilocybe</taxon>
    </lineage>
</organism>
<dbReference type="AlphaFoldDB" id="A0A409XPJ6"/>
<reference evidence="1 2" key="1">
    <citation type="journal article" date="2018" name="Evol. Lett.">
        <title>Horizontal gene cluster transfer increased hallucinogenic mushroom diversity.</title>
        <authorList>
            <person name="Reynolds H.T."/>
            <person name="Vijayakumar V."/>
            <person name="Gluck-Thaler E."/>
            <person name="Korotkin H.B."/>
            <person name="Matheny P.B."/>
            <person name="Slot J.C."/>
        </authorList>
    </citation>
    <scope>NUCLEOTIDE SEQUENCE [LARGE SCALE GENOMIC DNA]</scope>
    <source>
        <strain evidence="1 2">2631</strain>
    </source>
</reference>
<evidence type="ECO:0000313" key="1">
    <source>
        <dbReference type="EMBL" id="PPQ92725.1"/>
    </source>
</evidence>
<dbReference type="InParanoid" id="A0A409XPJ6"/>
<accession>A0A409XPJ6</accession>
<dbReference type="OrthoDB" id="3257768at2759"/>
<dbReference type="EMBL" id="NHYD01000988">
    <property type="protein sequence ID" value="PPQ92725.1"/>
    <property type="molecule type" value="Genomic_DNA"/>
</dbReference>
<name>A0A409XPJ6_PSICY</name>
<dbReference type="STRING" id="93625.A0A409XPJ6"/>
<proteinExistence type="predicted"/>
<evidence type="ECO:0008006" key="3">
    <source>
        <dbReference type="Google" id="ProtNLM"/>
    </source>
</evidence>
<comment type="caution">
    <text evidence="1">The sequence shown here is derived from an EMBL/GenBank/DDBJ whole genome shotgun (WGS) entry which is preliminary data.</text>
</comment>
<gene>
    <name evidence="1" type="ORF">CVT25_014232</name>
</gene>
<dbReference type="InterPro" id="IPR040521">
    <property type="entry name" value="KDZ"/>
</dbReference>
<sequence>MLKWAGRAHNVRGAAGTSEGELAVRCPSCPHPGINLPDNWENALDGVKFLYMMIDPGLSTGWAYMVPRAPYEAYVLSRANDEDISTCVGFQALAKANNKFSVGLQYTGVGAVLIAVHMILISYDIACQWFINLFKRIESDWPEHIKPRPNASLTPAIPKLHEPMHMQADHQVYSLNFIPGVGLSDCECPEWVWSSHNTLSNATKTQGPGSRQDTLQVDNHFGFWNWMNIANATLFLGLTEAEVHKELAKREAEYIAQGNTFPHTTTASKFIMLGLELEEAQHRIHCLAKGTGVNLTIRQVGSLTKQRNVLSTRICAWEQLLPIYILGLLQYQTDYPSLSASTNAKDAILYLPLVIPEPHRSRISTVGLNDIETCLRHAQMVDSLNSVHQILKRDGTHSTSVIDCVHEQARLSSVKYCAARVVYLALVGPGDWEATFKKLEDRDIRGYQDPNRLRTREEGEFVLFNEVRMRRDGTGETRRTLSWIWTTPAGQGSEDDQDDILRVEWVKSCARAIQAKEEVMLVKEEMRRTLAFLDWKANWWCDRQFSRAATEPKALLEGASAYALSQADI</sequence>